<sequence length="236" mass="26262">MSKARPWACIITCILTIISALILLIASSVYTNRSYYLCNYWGVLFAFSIWSIIVSCLGFVAAIGLAYVAFRRFPALTTLFSGLLVAAVLLSIICIIVLFVNRANVRTKSTRETGFLMADYVSTDLRKNSKSVMDTVQATYECCGADQALNWAPIFSDGKSTPDSCCRIFTPGCGNSSLVSQTNIYIRGCIEPVASHYRQQYSVLIGLNFNFVLFALVSAILGLIFERYIREQYQMM</sequence>
<keyword evidence="3 5" id="KW-1133">Transmembrane helix</keyword>
<keyword evidence="4 5" id="KW-0472">Membrane</keyword>
<comment type="subcellular location">
    <subcellularLocation>
        <location evidence="1">Membrane</location>
        <topology evidence="1">Multi-pass membrane protein</topology>
    </subcellularLocation>
</comment>
<dbReference type="InterPro" id="IPR018499">
    <property type="entry name" value="Tetraspanin/Peripherin"/>
</dbReference>
<feature type="transmembrane region" description="Helical" evidence="5">
    <location>
        <begin position="201"/>
        <end position="225"/>
    </location>
</feature>
<dbReference type="InterPro" id="IPR008952">
    <property type="entry name" value="Tetraspanin_EC2_sf"/>
</dbReference>
<evidence type="ECO:0008006" key="8">
    <source>
        <dbReference type="Google" id="ProtNLM"/>
    </source>
</evidence>
<dbReference type="Pfam" id="PF00335">
    <property type="entry name" value="Tetraspanin"/>
    <property type="match status" value="1"/>
</dbReference>
<evidence type="ECO:0000256" key="4">
    <source>
        <dbReference type="ARBA" id="ARBA00023136"/>
    </source>
</evidence>
<reference evidence="6" key="1">
    <citation type="submission" date="2021-02" db="EMBL/GenBank/DDBJ databases">
        <authorList>
            <person name="Nowell W R."/>
        </authorList>
    </citation>
    <scope>NUCLEOTIDE SEQUENCE</scope>
</reference>
<feature type="transmembrane region" description="Helical" evidence="5">
    <location>
        <begin position="7"/>
        <end position="30"/>
    </location>
</feature>
<evidence type="ECO:0000256" key="3">
    <source>
        <dbReference type="ARBA" id="ARBA00022989"/>
    </source>
</evidence>
<dbReference type="EMBL" id="CAJNOR010002048">
    <property type="protein sequence ID" value="CAF1239916.1"/>
    <property type="molecule type" value="Genomic_DNA"/>
</dbReference>
<name>A0A814ZC12_ADIRI</name>
<evidence type="ECO:0000313" key="7">
    <source>
        <dbReference type="Proteomes" id="UP000663828"/>
    </source>
</evidence>
<dbReference type="SUPFAM" id="SSF48652">
    <property type="entry name" value="Tetraspanin"/>
    <property type="match status" value="1"/>
</dbReference>
<feature type="transmembrane region" description="Helical" evidence="5">
    <location>
        <begin position="42"/>
        <end position="67"/>
    </location>
</feature>
<evidence type="ECO:0000313" key="6">
    <source>
        <dbReference type="EMBL" id="CAF1239916.1"/>
    </source>
</evidence>
<accession>A0A814ZC12</accession>
<protein>
    <recommendedName>
        <fullName evidence="8">Tetraspanin</fullName>
    </recommendedName>
</protein>
<dbReference type="AlphaFoldDB" id="A0A814ZC12"/>
<evidence type="ECO:0000256" key="1">
    <source>
        <dbReference type="ARBA" id="ARBA00004141"/>
    </source>
</evidence>
<gene>
    <name evidence="6" type="ORF">XAT740_LOCUS25682</name>
</gene>
<evidence type="ECO:0000256" key="2">
    <source>
        <dbReference type="ARBA" id="ARBA00022692"/>
    </source>
</evidence>
<evidence type="ECO:0000256" key="5">
    <source>
        <dbReference type="SAM" id="Phobius"/>
    </source>
</evidence>
<proteinExistence type="predicted"/>
<keyword evidence="2 5" id="KW-0812">Transmembrane</keyword>
<organism evidence="6 7">
    <name type="scientific">Adineta ricciae</name>
    <name type="common">Rotifer</name>
    <dbReference type="NCBI Taxonomy" id="249248"/>
    <lineage>
        <taxon>Eukaryota</taxon>
        <taxon>Metazoa</taxon>
        <taxon>Spiralia</taxon>
        <taxon>Gnathifera</taxon>
        <taxon>Rotifera</taxon>
        <taxon>Eurotatoria</taxon>
        <taxon>Bdelloidea</taxon>
        <taxon>Adinetida</taxon>
        <taxon>Adinetidae</taxon>
        <taxon>Adineta</taxon>
    </lineage>
</organism>
<comment type="caution">
    <text evidence="6">The sequence shown here is derived from an EMBL/GenBank/DDBJ whole genome shotgun (WGS) entry which is preliminary data.</text>
</comment>
<feature type="transmembrane region" description="Helical" evidence="5">
    <location>
        <begin position="79"/>
        <end position="100"/>
    </location>
</feature>
<dbReference type="Proteomes" id="UP000663828">
    <property type="component" value="Unassembled WGS sequence"/>
</dbReference>
<dbReference type="GO" id="GO:0016020">
    <property type="term" value="C:membrane"/>
    <property type="evidence" value="ECO:0007669"/>
    <property type="project" value="UniProtKB-SubCell"/>
</dbReference>
<dbReference type="Gene3D" id="1.10.1450.10">
    <property type="entry name" value="Tetraspanin"/>
    <property type="match status" value="1"/>
</dbReference>
<keyword evidence="7" id="KW-1185">Reference proteome</keyword>